<accession>A0ACB7XLS6</accession>
<name>A0ACB7XLS6_9ERIC</name>
<gene>
    <name evidence="1" type="ORF">Vadar_033419</name>
</gene>
<dbReference type="EMBL" id="CM037160">
    <property type="protein sequence ID" value="KAH7841722.1"/>
    <property type="molecule type" value="Genomic_DNA"/>
</dbReference>
<reference evidence="1 2" key="1">
    <citation type="journal article" date="2021" name="Hortic Res">
        <title>High-quality reference genome and annotation aids understanding of berry development for evergreen blueberry (Vaccinium darrowii).</title>
        <authorList>
            <person name="Yu J."/>
            <person name="Hulse-Kemp A.M."/>
            <person name="Babiker E."/>
            <person name="Staton M."/>
        </authorList>
    </citation>
    <scope>NUCLEOTIDE SEQUENCE [LARGE SCALE GENOMIC DNA]</scope>
    <source>
        <strain evidence="2">cv. NJ 8807/NJ 8810</strain>
        <tissue evidence="1">Young leaf</tissue>
    </source>
</reference>
<evidence type="ECO:0000313" key="2">
    <source>
        <dbReference type="Proteomes" id="UP000828048"/>
    </source>
</evidence>
<dbReference type="Proteomes" id="UP000828048">
    <property type="component" value="Chromosome 10"/>
</dbReference>
<sequence>MSSEKKLTLKSSDGEEFDVQHSVAMMSTTLKNMIEDDCTSDIVPVANINGKTLAMLIEYCKKYTDAEAAGADAKYLESFDSEFLDVDQEVLYHLILAANYLDVAKLLGACCQKAADMCKGKTPEEIRKTFKIANDFTPEEEEEVRNENAWAFE</sequence>
<protein>
    <submittedName>
        <fullName evidence="1">Uncharacterized protein</fullName>
    </submittedName>
</protein>
<evidence type="ECO:0000313" key="1">
    <source>
        <dbReference type="EMBL" id="KAH7841722.1"/>
    </source>
</evidence>
<organism evidence="1 2">
    <name type="scientific">Vaccinium darrowii</name>
    <dbReference type="NCBI Taxonomy" id="229202"/>
    <lineage>
        <taxon>Eukaryota</taxon>
        <taxon>Viridiplantae</taxon>
        <taxon>Streptophyta</taxon>
        <taxon>Embryophyta</taxon>
        <taxon>Tracheophyta</taxon>
        <taxon>Spermatophyta</taxon>
        <taxon>Magnoliopsida</taxon>
        <taxon>eudicotyledons</taxon>
        <taxon>Gunneridae</taxon>
        <taxon>Pentapetalae</taxon>
        <taxon>asterids</taxon>
        <taxon>Ericales</taxon>
        <taxon>Ericaceae</taxon>
        <taxon>Vaccinioideae</taxon>
        <taxon>Vaccinieae</taxon>
        <taxon>Vaccinium</taxon>
    </lineage>
</organism>
<keyword evidence="2" id="KW-1185">Reference proteome</keyword>
<proteinExistence type="predicted"/>
<comment type="caution">
    <text evidence="1">The sequence shown here is derived from an EMBL/GenBank/DDBJ whole genome shotgun (WGS) entry which is preliminary data.</text>
</comment>